<dbReference type="Proteomes" id="UP000026915">
    <property type="component" value="Unassembled WGS sequence"/>
</dbReference>
<dbReference type="InterPro" id="IPR002401">
    <property type="entry name" value="Cyt_P450_E_grp-I"/>
</dbReference>
<proteinExistence type="predicted"/>
<dbReference type="EMBL" id="KE133043">
    <property type="protein sequence ID" value="EOY20333.1"/>
    <property type="molecule type" value="Genomic_DNA"/>
</dbReference>
<dbReference type="OMA" id="RMWRTIC"/>
<dbReference type="GO" id="GO:0004497">
    <property type="term" value="F:monooxygenase activity"/>
    <property type="evidence" value="ECO:0007669"/>
    <property type="project" value="InterPro"/>
</dbReference>
<dbReference type="AlphaFoldDB" id="S1RTQ2"/>
<accession>S1RTQ2</accession>
<name>S1RTQ2_THECC</name>
<sequence>MLRKIFVQEMQSKAKLDAFYSLRKNEVQKSVRDVLGKDGIPIDVGLLAFSTVINMITSMFWGGAIQRNKGAGTNAEFRAAVSELLVILGKPNISDFIPSLARFDLQGIERNVKKASKRIEQIFDSVIYQRMKKNEEKSQGTKKTDSNDFLDFLLEFRDQDTGKSLSRAQMKAFLADIVIGGTGTTSTAFGWTMAELMLHPETMNKVQEELIEVVGANKIVEEYHIYKLPYLHAVVKEALRLHPPAPLLLPRSPTQSCTVGGYTIPKGAKVFMNAWAMHRDPQFWKIPWSFSLRDLLVIMLITWIT</sequence>
<dbReference type="Pfam" id="PF00067">
    <property type="entry name" value="p450"/>
    <property type="match status" value="1"/>
</dbReference>
<dbReference type="InParanoid" id="S1RTQ2"/>
<dbReference type="HOGENOM" id="CLU_001570_4_2_1"/>
<dbReference type="PANTHER" id="PTHR47951">
    <property type="entry name" value="OS08G0547900 PROTEIN"/>
    <property type="match status" value="1"/>
</dbReference>
<dbReference type="InterPro" id="IPR001128">
    <property type="entry name" value="Cyt_P450"/>
</dbReference>
<dbReference type="GO" id="GO:0016705">
    <property type="term" value="F:oxidoreductase activity, acting on paired donors, with incorporation or reduction of molecular oxygen"/>
    <property type="evidence" value="ECO:0007669"/>
    <property type="project" value="InterPro"/>
</dbReference>
<dbReference type="PANTHER" id="PTHR47951:SF8">
    <property type="entry name" value="CYTOCHROME P450 93A2-LIKE"/>
    <property type="match status" value="1"/>
</dbReference>
<dbReference type="PRINTS" id="PR00463">
    <property type="entry name" value="EP450I"/>
</dbReference>
<dbReference type="Gene3D" id="1.10.630.10">
    <property type="entry name" value="Cytochrome P450"/>
    <property type="match status" value="1"/>
</dbReference>
<evidence type="ECO:0000313" key="1">
    <source>
        <dbReference type="EMBL" id="EOY20333.1"/>
    </source>
</evidence>
<protein>
    <submittedName>
        <fullName evidence="1">Cytochrome P450, putative</fullName>
    </submittedName>
</protein>
<evidence type="ECO:0000313" key="2">
    <source>
        <dbReference type="Proteomes" id="UP000026915"/>
    </source>
</evidence>
<dbReference type="GO" id="GO:0020037">
    <property type="term" value="F:heme binding"/>
    <property type="evidence" value="ECO:0007669"/>
    <property type="project" value="InterPro"/>
</dbReference>
<reference evidence="1 2" key="1">
    <citation type="journal article" date="2013" name="Genome Biol.">
        <title>The genome sequence of the most widely cultivated cacao type and its use to identify candidate genes regulating pod color.</title>
        <authorList>
            <person name="Motamayor J.C."/>
            <person name="Mockaitis K."/>
            <person name="Schmutz J."/>
            <person name="Haiminen N."/>
            <person name="Iii D.L."/>
            <person name="Cornejo O."/>
            <person name="Findley S.D."/>
            <person name="Zheng P."/>
            <person name="Utro F."/>
            <person name="Royaert S."/>
            <person name="Saski C."/>
            <person name="Jenkins J."/>
            <person name="Podicheti R."/>
            <person name="Zhao M."/>
            <person name="Scheffler B.E."/>
            <person name="Stack J.C."/>
            <person name="Feltus F.A."/>
            <person name="Mustiga G.M."/>
            <person name="Amores F."/>
            <person name="Phillips W."/>
            <person name="Marelli J.P."/>
            <person name="May G.D."/>
            <person name="Shapiro H."/>
            <person name="Ma J."/>
            <person name="Bustamante C.D."/>
            <person name="Schnell R.J."/>
            <person name="Main D."/>
            <person name="Gilbert D."/>
            <person name="Parida L."/>
            <person name="Kuhn D.N."/>
        </authorList>
    </citation>
    <scope>NUCLEOTIDE SEQUENCE [LARGE SCALE GENOMIC DNA]</scope>
    <source>
        <strain evidence="2">cv. Matina 1-6</strain>
    </source>
</reference>
<keyword evidence="2" id="KW-1185">Reference proteome</keyword>
<dbReference type="InterPro" id="IPR036396">
    <property type="entry name" value="Cyt_P450_sf"/>
</dbReference>
<dbReference type="PRINTS" id="PR00385">
    <property type="entry name" value="P450"/>
</dbReference>
<dbReference type="GO" id="GO:0005506">
    <property type="term" value="F:iron ion binding"/>
    <property type="evidence" value="ECO:0007669"/>
    <property type="project" value="InterPro"/>
</dbReference>
<organism evidence="1 2">
    <name type="scientific">Theobroma cacao</name>
    <name type="common">Cacao</name>
    <name type="synonym">Cocoa</name>
    <dbReference type="NCBI Taxonomy" id="3641"/>
    <lineage>
        <taxon>Eukaryota</taxon>
        <taxon>Viridiplantae</taxon>
        <taxon>Streptophyta</taxon>
        <taxon>Embryophyta</taxon>
        <taxon>Tracheophyta</taxon>
        <taxon>Spermatophyta</taxon>
        <taxon>Magnoliopsida</taxon>
        <taxon>eudicotyledons</taxon>
        <taxon>Gunneridae</taxon>
        <taxon>Pentapetalae</taxon>
        <taxon>rosids</taxon>
        <taxon>malvids</taxon>
        <taxon>Malvales</taxon>
        <taxon>Malvaceae</taxon>
        <taxon>Byttnerioideae</taxon>
        <taxon>Theobroma</taxon>
    </lineage>
</organism>
<dbReference type="STRING" id="3641.S1RTQ2"/>
<gene>
    <name evidence="1" type="ORF">TCM_046223</name>
</gene>
<dbReference type="Gramene" id="EOY20333">
    <property type="protein sequence ID" value="EOY20333"/>
    <property type="gene ID" value="TCM_046223"/>
</dbReference>
<dbReference type="eggNOG" id="KOG0156">
    <property type="taxonomic scope" value="Eukaryota"/>
</dbReference>
<dbReference type="SUPFAM" id="SSF48264">
    <property type="entry name" value="Cytochrome P450"/>
    <property type="match status" value="1"/>
</dbReference>